<reference evidence="4 5" key="1">
    <citation type="submission" date="2023-10" db="EMBL/GenBank/DDBJ databases">
        <authorList>
            <person name="Maclean D."/>
            <person name="Macfadyen A."/>
        </authorList>
    </citation>
    <scope>NUCLEOTIDE SEQUENCE [LARGE SCALE GENOMIC DNA]</scope>
</reference>
<feature type="compositionally biased region" description="Basic and acidic residues" evidence="2">
    <location>
        <begin position="317"/>
        <end position="340"/>
    </location>
</feature>
<feature type="region of interest" description="Disordered" evidence="2">
    <location>
        <begin position="542"/>
        <end position="595"/>
    </location>
</feature>
<dbReference type="PANTHER" id="PTHR14490:SF5">
    <property type="entry name" value="PROTEIN KRI1 HOMOLOG"/>
    <property type="match status" value="1"/>
</dbReference>
<feature type="domain" description="Kri1-like C-terminal" evidence="3">
    <location>
        <begin position="455"/>
        <end position="520"/>
    </location>
</feature>
<feature type="compositionally biased region" description="Basic residues" evidence="2">
    <location>
        <begin position="726"/>
        <end position="741"/>
    </location>
</feature>
<protein>
    <recommendedName>
        <fullName evidence="3">Kri1-like C-terminal domain-containing protein</fullName>
    </recommendedName>
</protein>
<dbReference type="InterPro" id="IPR024626">
    <property type="entry name" value="Kri1-like_C"/>
</dbReference>
<feature type="region of interest" description="Disordered" evidence="2">
    <location>
        <begin position="317"/>
        <end position="355"/>
    </location>
</feature>
<evidence type="ECO:0000256" key="1">
    <source>
        <dbReference type="ARBA" id="ARBA00007473"/>
    </source>
</evidence>
<organism evidence="4 5">
    <name type="scientific">Coccomyxa viridis</name>
    <dbReference type="NCBI Taxonomy" id="1274662"/>
    <lineage>
        <taxon>Eukaryota</taxon>
        <taxon>Viridiplantae</taxon>
        <taxon>Chlorophyta</taxon>
        <taxon>core chlorophytes</taxon>
        <taxon>Trebouxiophyceae</taxon>
        <taxon>Trebouxiophyceae incertae sedis</taxon>
        <taxon>Coccomyxaceae</taxon>
        <taxon>Coccomyxa</taxon>
    </lineage>
</organism>
<dbReference type="GO" id="GO:0030686">
    <property type="term" value="C:90S preribosome"/>
    <property type="evidence" value="ECO:0007669"/>
    <property type="project" value="TreeGrafter"/>
</dbReference>
<dbReference type="AlphaFoldDB" id="A0AAV1IMJ4"/>
<evidence type="ECO:0000256" key="2">
    <source>
        <dbReference type="SAM" id="MobiDB-lite"/>
    </source>
</evidence>
<evidence type="ECO:0000313" key="5">
    <source>
        <dbReference type="Proteomes" id="UP001314263"/>
    </source>
</evidence>
<dbReference type="GO" id="GO:0005730">
    <property type="term" value="C:nucleolus"/>
    <property type="evidence" value="ECO:0007669"/>
    <property type="project" value="TreeGrafter"/>
</dbReference>
<accession>A0AAV1IMJ4</accession>
<feature type="compositionally biased region" description="Polar residues" evidence="2">
    <location>
        <begin position="625"/>
        <end position="638"/>
    </location>
</feature>
<feature type="region of interest" description="Disordered" evidence="2">
    <location>
        <begin position="60"/>
        <end position="94"/>
    </location>
</feature>
<comment type="caution">
    <text evidence="4">The sequence shown here is derived from an EMBL/GenBank/DDBJ whole genome shotgun (WGS) entry which is preliminary data.</text>
</comment>
<dbReference type="Pfam" id="PF12936">
    <property type="entry name" value="Kri1_C"/>
    <property type="match status" value="1"/>
</dbReference>
<name>A0AAV1IMJ4_9CHLO</name>
<evidence type="ECO:0000259" key="3">
    <source>
        <dbReference type="Pfam" id="PF12936"/>
    </source>
</evidence>
<feature type="compositionally biased region" description="Low complexity" evidence="2">
    <location>
        <begin position="542"/>
        <end position="551"/>
    </location>
</feature>
<dbReference type="GO" id="GO:0000447">
    <property type="term" value="P:endonucleolytic cleavage in ITS1 to separate SSU-rRNA from 5.8S rRNA and LSU-rRNA from tricistronic rRNA transcript (SSU-rRNA, 5.8S rRNA, LSU-rRNA)"/>
    <property type="evidence" value="ECO:0007669"/>
    <property type="project" value="TreeGrafter"/>
</dbReference>
<feature type="region of interest" description="Disordered" evidence="2">
    <location>
        <begin position="110"/>
        <end position="234"/>
    </location>
</feature>
<feature type="compositionally biased region" description="Gly residues" evidence="2">
    <location>
        <begin position="199"/>
        <end position="209"/>
    </location>
</feature>
<dbReference type="Pfam" id="PF05178">
    <property type="entry name" value="Kri1"/>
    <property type="match status" value="1"/>
</dbReference>
<keyword evidence="5" id="KW-1185">Reference proteome</keyword>
<dbReference type="PANTHER" id="PTHR14490">
    <property type="entry name" value="ZINC FINGER, ZZ TYPE"/>
    <property type="match status" value="1"/>
</dbReference>
<feature type="compositionally biased region" description="Basic and acidic residues" evidence="2">
    <location>
        <begin position="555"/>
        <end position="569"/>
    </location>
</feature>
<feature type="compositionally biased region" description="Low complexity" evidence="2">
    <location>
        <begin position="706"/>
        <end position="722"/>
    </location>
</feature>
<feature type="region of interest" description="Disordered" evidence="2">
    <location>
        <begin position="609"/>
        <end position="748"/>
    </location>
</feature>
<dbReference type="Proteomes" id="UP001314263">
    <property type="component" value="Unassembled WGS sequence"/>
</dbReference>
<dbReference type="InterPro" id="IPR018034">
    <property type="entry name" value="Kri1"/>
</dbReference>
<sequence length="748" mass="82415">MGQASRGLLDDEDVADAANDVDVTFTINPEYAARLEHNKQREEWHRIKEKNPRLAARIEAKAAGADIADNKTDESEKSSDDDDDEEEELAEQAKVDARFFNVLSRIRQKDKSIYDSSAQIYPESESEDGKEGPHSSRAASRKAHLKDVLAKQALEGYEESASEDEGADGGQAQRGPTYVEEQQQLRQAFLQEVAKAEGGLEGDQDGFGGVLRQRKRTADADEPQSQAVGDEDATQKVLDDYFGADEAQLGEGERFLKKFIANKGWLEQEGGGRQGYGTDDEEDEEYIERAERFESAYNHRFEEPGGASMVTYPRHLEGGVRKADSRRRAQREAATQRRAADAAAEEEQVKRLKSAKRREIDERLARIRVASGSEAAERLLKEILGKADFDLEEYDKAMAAAFDDEYYGEEDVDLEEHGMDDDADEPLMLDSLPEIEEVGEDAEGVDVGAEKQELIQLADEYSKLDAEDIVGGIRTRFRYREVPAADYGLNILDILRAPEKELNQVIGLKRLAPYRDDGGRFRPNMAKLKDMQGAAELPGQKLGKAAAGGAKRQSFQREQHNSRAPHNDGQESFGAATAEDPAPLSNSAAKKQRITCAKQDDEGIAAGHSAALHSDQQPRKKSTKQKTATGAPQSTAQQDAAAGSERAGNKKHRRPAAEDKGAHEQTAEERAQSRLASFAKPTLAGPSSSSMPDRKRRKKQERADEAGAGAAPSAVPEEPAGPKLTKAQKKNLWRAKRRALQHKLQPVV</sequence>
<proteinExistence type="inferred from homology"/>
<comment type="similarity">
    <text evidence="1">Belongs to the KRI1 family.</text>
</comment>
<feature type="compositionally biased region" description="Basic and acidic residues" evidence="2">
    <location>
        <begin position="68"/>
        <end position="78"/>
    </location>
</feature>
<dbReference type="EMBL" id="CAUYUE010000017">
    <property type="protein sequence ID" value="CAK0787470.1"/>
    <property type="molecule type" value="Genomic_DNA"/>
</dbReference>
<gene>
    <name evidence="4" type="ORF">CVIRNUC_010690</name>
</gene>
<evidence type="ECO:0000313" key="4">
    <source>
        <dbReference type="EMBL" id="CAK0787470.1"/>
    </source>
</evidence>
<feature type="compositionally biased region" description="Basic and acidic residues" evidence="2">
    <location>
        <begin position="655"/>
        <end position="672"/>
    </location>
</feature>
<feature type="compositionally biased region" description="Acidic residues" evidence="2">
    <location>
        <begin position="156"/>
        <end position="167"/>
    </location>
</feature>
<feature type="compositionally biased region" description="Acidic residues" evidence="2">
    <location>
        <begin position="79"/>
        <end position="90"/>
    </location>
</feature>